<feature type="region of interest" description="Disordered" evidence="7">
    <location>
        <begin position="237"/>
        <end position="264"/>
    </location>
</feature>
<dbReference type="GO" id="GO:0089701">
    <property type="term" value="C:U2AF complex"/>
    <property type="evidence" value="ECO:0007669"/>
    <property type="project" value="InterPro"/>
</dbReference>
<evidence type="ECO:0000256" key="1">
    <source>
        <dbReference type="ARBA" id="ARBA00022723"/>
    </source>
</evidence>
<keyword evidence="1 6" id="KW-0479">Metal-binding</keyword>
<dbReference type="Pfam" id="PF00076">
    <property type="entry name" value="RRM_1"/>
    <property type="match status" value="1"/>
</dbReference>
<feature type="domain" description="C3H1-type" evidence="9">
    <location>
        <begin position="142"/>
        <end position="169"/>
    </location>
</feature>
<keyword evidence="3 6" id="KW-0863">Zinc-finger</keyword>
<name>A0A8J6E2H5_9EUKA</name>
<feature type="compositionally biased region" description="Basic and acidic residues" evidence="7">
    <location>
        <begin position="207"/>
        <end position="218"/>
    </location>
</feature>
<organism evidence="10 11">
    <name type="scientific">Carpediemonas membranifera</name>
    <dbReference type="NCBI Taxonomy" id="201153"/>
    <lineage>
        <taxon>Eukaryota</taxon>
        <taxon>Metamonada</taxon>
        <taxon>Carpediemonas-like organisms</taxon>
        <taxon>Carpediemonas</taxon>
    </lineage>
</organism>
<keyword evidence="11" id="KW-1185">Reference proteome</keyword>
<feature type="region of interest" description="Disordered" evidence="7">
    <location>
        <begin position="318"/>
        <end position="361"/>
    </location>
</feature>
<dbReference type="PRINTS" id="PR01848">
    <property type="entry name" value="U2AUXFACTOR"/>
</dbReference>
<accession>A0A8J6E2H5</accession>
<dbReference type="InterPro" id="IPR035979">
    <property type="entry name" value="RBD_domain_sf"/>
</dbReference>
<dbReference type="GO" id="GO:0000398">
    <property type="term" value="P:mRNA splicing, via spliceosome"/>
    <property type="evidence" value="ECO:0007669"/>
    <property type="project" value="InterPro"/>
</dbReference>
<dbReference type="InterPro" id="IPR012677">
    <property type="entry name" value="Nucleotide-bd_a/b_plait_sf"/>
</dbReference>
<dbReference type="OrthoDB" id="423462at2759"/>
<evidence type="ECO:0000256" key="5">
    <source>
        <dbReference type="PROSITE-ProRule" id="PRU00176"/>
    </source>
</evidence>
<dbReference type="InterPro" id="IPR000571">
    <property type="entry name" value="Znf_CCCH"/>
</dbReference>
<dbReference type="SMART" id="SM00356">
    <property type="entry name" value="ZnF_C3H1"/>
    <property type="match status" value="2"/>
</dbReference>
<dbReference type="Gene3D" id="3.30.70.330">
    <property type="match status" value="1"/>
</dbReference>
<feature type="domain" description="C3H1-type" evidence="9">
    <location>
        <begin position="12"/>
        <end position="40"/>
    </location>
</feature>
<dbReference type="InterPro" id="IPR009145">
    <property type="entry name" value="U2AF_small"/>
</dbReference>
<feature type="region of interest" description="Disordered" evidence="7">
    <location>
        <begin position="280"/>
        <end position="305"/>
    </location>
</feature>
<dbReference type="SUPFAM" id="SSF54928">
    <property type="entry name" value="RNA-binding domain, RBD"/>
    <property type="match status" value="1"/>
</dbReference>
<keyword evidence="4 6" id="KW-0862">Zinc</keyword>
<dbReference type="Pfam" id="PF00642">
    <property type="entry name" value="zf-CCCH"/>
    <property type="match status" value="2"/>
</dbReference>
<dbReference type="PROSITE" id="PS50103">
    <property type="entry name" value="ZF_C3H1"/>
    <property type="match status" value="2"/>
</dbReference>
<evidence type="ECO:0000256" key="7">
    <source>
        <dbReference type="SAM" id="MobiDB-lite"/>
    </source>
</evidence>
<dbReference type="AlphaFoldDB" id="A0A8J6E2H5"/>
<gene>
    <name evidence="10" type="ORF">J8273_3676</name>
</gene>
<protein>
    <submittedName>
        <fullName evidence="10">U2 auxiliary factor small subunit</fullName>
    </submittedName>
</protein>
<evidence type="ECO:0000313" key="11">
    <source>
        <dbReference type="Proteomes" id="UP000717585"/>
    </source>
</evidence>
<feature type="domain" description="RRM" evidence="8">
    <location>
        <begin position="63"/>
        <end position="140"/>
    </location>
</feature>
<evidence type="ECO:0000259" key="8">
    <source>
        <dbReference type="PROSITE" id="PS50102"/>
    </source>
</evidence>
<sequence>MASRLSRLHGTEYDRSHCSFFQKTGACRHGDKCSKRHIRPVLSQTISMFGLYPTPEHESENLLPDVYLKEHIDKYYEDLFLELMKYGQIDELHIAANLCEHLLGGVFVKFIDENDAEKAHQDLNRRFYEGKAIVAQYSPVTNFRVARCQQFEEGGCSRGAECNYLHVRQPSPELAESLYRFNREFWAAYRKEHGLPEPVIRSQPQRRRAEGRDGRGDRRDFGRRDDRWDRRERRDDRKDDRRDGRRDERREDRRDDNRGYRRDDRRDDRREDRWGDRRDDRRDYRRDDSRHDRPDFRRDDRDREGRWGSRGSYDRFDHGDRWRDDRRDDRPSHWDDNRGNRPDDRRGWDDRREPRDRQERW</sequence>
<evidence type="ECO:0000256" key="4">
    <source>
        <dbReference type="ARBA" id="ARBA00022833"/>
    </source>
</evidence>
<dbReference type="EMBL" id="JAHDYR010000013">
    <property type="protein sequence ID" value="KAG9394703.1"/>
    <property type="molecule type" value="Genomic_DNA"/>
</dbReference>
<feature type="zinc finger region" description="C3H1-type" evidence="6">
    <location>
        <begin position="142"/>
        <end position="169"/>
    </location>
</feature>
<keyword evidence="2" id="KW-0677">Repeat</keyword>
<feature type="region of interest" description="Disordered" evidence="7">
    <location>
        <begin position="197"/>
        <end position="218"/>
    </location>
</feature>
<dbReference type="PANTHER" id="PTHR12620">
    <property type="entry name" value="U2 SNRNP AUXILIARY FACTOR, SMALL SUBUNIT"/>
    <property type="match status" value="1"/>
</dbReference>
<proteinExistence type="predicted"/>
<evidence type="ECO:0000256" key="3">
    <source>
        <dbReference type="ARBA" id="ARBA00022771"/>
    </source>
</evidence>
<dbReference type="InterPro" id="IPR000504">
    <property type="entry name" value="RRM_dom"/>
</dbReference>
<feature type="zinc finger region" description="C3H1-type" evidence="6">
    <location>
        <begin position="12"/>
        <end position="40"/>
    </location>
</feature>
<dbReference type="GO" id="GO:0008270">
    <property type="term" value="F:zinc ion binding"/>
    <property type="evidence" value="ECO:0007669"/>
    <property type="project" value="UniProtKB-KW"/>
</dbReference>
<evidence type="ECO:0000259" key="9">
    <source>
        <dbReference type="PROSITE" id="PS50103"/>
    </source>
</evidence>
<evidence type="ECO:0000313" key="10">
    <source>
        <dbReference type="EMBL" id="KAG9394703.1"/>
    </source>
</evidence>
<evidence type="ECO:0000256" key="6">
    <source>
        <dbReference type="PROSITE-ProRule" id="PRU00723"/>
    </source>
</evidence>
<dbReference type="Proteomes" id="UP000717585">
    <property type="component" value="Unassembled WGS sequence"/>
</dbReference>
<keyword evidence="5" id="KW-0694">RNA-binding</keyword>
<dbReference type="PROSITE" id="PS50102">
    <property type="entry name" value="RRM"/>
    <property type="match status" value="1"/>
</dbReference>
<comment type="caution">
    <text evidence="10">The sequence shown here is derived from an EMBL/GenBank/DDBJ whole genome shotgun (WGS) entry which is preliminary data.</text>
</comment>
<evidence type="ECO:0000256" key="2">
    <source>
        <dbReference type="ARBA" id="ARBA00022737"/>
    </source>
</evidence>
<reference evidence="10" key="1">
    <citation type="submission" date="2021-05" db="EMBL/GenBank/DDBJ databases">
        <title>A free-living protist that lacks canonical eukaryotic 1 DNA replication and segregation systems.</title>
        <authorList>
            <person name="Salas-Leiva D.E."/>
            <person name="Tromer E.C."/>
            <person name="Curtis B.A."/>
            <person name="Jerlstrom-Hultqvist J."/>
            <person name="Kolisko M."/>
            <person name="Yi Z."/>
            <person name="Salas-Leiva J.S."/>
            <person name="Gallot-Lavallee L."/>
            <person name="Kops G.J.P.L."/>
            <person name="Archibald J.M."/>
            <person name="Simpson A.G.B."/>
            <person name="Roger A.J."/>
        </authorList>
    </citation>
    <scope>NUCLEOTIDE SEQUENCE</scope>
    <source>
        <strain evidence="10">BICM</strain>
    </source>
</reference>
<dbReference type="GO" id="GO:0003723">
    <property type="term" value="F:RNA binding"/>
    <property type="evidence" value="ECO:0007669"/>
    <property type="project" value="UniProtKB-UniRule"/>
</dbReference>